<dbReference type="SUPFAM" id="SSF110324">
    <property type="entry name" value="Ribosomal L27 protein-like"/>
    <property type="match status" value="1"/>
</dbReference>
<gene>
    <name evidence="5" type="primary">rrp4</name>
    <name evidence="7" type="ORF">APZ16_06495</name>
</gene>
<dbReference type="Pfam" id="PF21266">
    <property type="entry name" value="S1_RRP4"/>
    <property type="match status" value="1"/>
</dbReference>
<dbReference type="GO" id="GO:0071034">
    <property type="term" value="P:CUT catabolic process"/>
    <property type="evidence" value="ECO:0007669"/>
    <property type="project" value="TreeGrafter"/>
</dbReference>
<dbReference type="CDD" id="cd05789">
    <property type="entry name" value="S1_Rrp4"/>
    <property type="match status" value="1"/>
</dbReference>
<dbReference type="InterPro" id="IPR004088">
    <property type="entry name" value="KH_dom_type_1"/>
</dbReference>
<dbReference type="GO" id="GO:0000178">
    <property type="term" value="C:exosome (RNase complex)"/>
    <property type="evidence" value="ECO:0007669"/>
    <property type="project" value="UniProtKB-KW"/>
</dbReference>
<dbReference type="GO" id="GO:0008143">
    <property type="term" value="F:poly(A) binding"/>
    <property type="evidence" value="ECO:0007669"/>
    <property type="project" value="InterPro"/>
</dbReference>
<organism evidence="7 8">
    <name type="scientific">Hadarchaeum yellowstonense</name>
    <dbReference type="NCBI Taxonomy" id="1776334"/>
    <lineage>
        <taxon>Archaea</taxon>
        <taxon>Methanobacteriati</taxon>
        <taxon>Candidatus Hadarchaeota</taxon>
        <taxon>Candidatus Hadarchaeia</taxon>
        <taxon>Candidatus Hadarchaeales</taxon>
        <taxon>Candidatus Hadarchaeaceae</taxon>
        <taxon>Candidatus Hadarchaeum</taxon>
    </lineage>
</organism>
<dbReference type="GO" id="GO:0034475">
    <property type="term" value="P:U4 snRNA 3'-end processing"/>
    <property type="evidence" value="ECO:0007669"/>
    <property type="project" value="TreeGrafter"/>
</dbReference>
<proteinExistence type="inferred from homology"/>
<dbReference type="InterPro" id="IPR048565">
    <property type="entry name" value="S1_RRP4"/>
</dbReference>
<dbReference type="SUPFAM" id="SSF54791">
    <property type="entry name" value="Eukaryotic type KH-domain (KH-domain type I)"/>
    <property type="match status" value="1"/>
</dbReference>
<feature type="domain" description="S1 motif" evidence="6">
    <location>
        <begin position="63"/>
        <end position="135"/>
    </location>
</feature>
<dbReference type="Pfam" id="PF22625">
    <property type="entry name" value="ECR1_N_2"/>
    <property type="match status" value="1"/>
</dbReference>
<name>A0A147JY50_HADYE</name>
<dbReference type="PROSITE" id="PS50084">
    <property type="entry name" value="KH_TYPE_1"/>
    <property type="match status" value="1"/>
</dbReference>
<comment type="subcellular location">
    <subcellularLocation>
        <location evidence="5">Cytoplasm</location>
    </subcellularLocation>
</comment>
<evidence type="ECO:0000259" key="6">
    <source>
        <dbReference type="PROSITE" id="PS50126"/>
    </source>
</evidence>
<dbReference type="InterPro" id="IPR026699">
    <property type="entry name" value="Exosome_RNA_bind1/RRP40/RRP4"/>
</dbReference>
<dbReference type="InterPro" id="IPR004087">
    <property type="entry name" value="KH_dom"/>
</dbReference>
<dbReference type="PANTHER" id="PTHR21321:SF4">
    <property type="entry name" value="EXOSOME COMPLEX COMPONENT RRP4"/>
    <property type="match status" value="1"/>
</dbReference>
<dbReference type="InterPro" id="IPR003029">
    <property type="entry name" value="S1_domain"/>
</dbReference>
<reference evidence="7 8" key="1">
    <citation type="journal article" date="2016" name="Nat. Microbiol.">
        <title>Genomic inference of the metabolism of cosmopolitan subsurface Archaea, Hadesarchaea.</title>
        <authorList>
            <person name="Baker B.J."/>
            <person name="Saw J.H."/>
            <person name="Lind A.E."/>
            <person name="Lazar C.S."/>
            <person name="Hinrichs K.-U."/>
            <person name="Teske A.P."/>
            <person name="Ettema T.J."/>
        </authorList>
    </citation>
    <scope>NUCLEOTIDE SEQUENCE [LARGE SCALE GENOMIC DNA]</scope>
</reference>
<dbReference type="NCBIfam" id="NF003181">
    <property type="entry name" value="PRK04163.1-1"/>
    <property type="match status" value="1"/>
</dbReference>
<dbReference type="PANTHER" id="PTHR21321">
    <property type="entry name" value="PNAS-3 RELATED"/>
    <property type="match status" value="1"/>
</dbReference>
<comment type="similarity">
    <text evidence="1 5">Belongs to the RRP4 family.</text>
</comment>
<dbReference type="Pfam" id="PF15985">
    <property type="entry name" value="KH_6"/>
    <property type="match status" value="1"/>
</dbReference>
<comment type="caution">
    <text evidence="7">The sequence shown here is derived from an EMBL/GenBank/DDBJ whole genome shotgun (WGS) entry which is preliminary data.</text>
</comment>
<dbReference type="InterPro" id="IPR023474">
    <property type="entry name" value="Rrp4"/>
</dbReference>
<keyword evidence="4 5" id="KW-0694">RNA-binding</keyword>
<dbReference type="GO" id="GO:0000467">
    <property type="term" value="P:exonucleolytic trimming to generate mature 3'-end of 5.8S rRNA from tricistronic rRNA transcript (SSU-rRNA, 5.8S rRNA, LSU-rRNA)"/>
    <property type="evidence" value="ECO:0007669"/>
    <property type="project" value="TreeGrafter"/>
</dbReference>
<evidence type="ECO:0000313" key="8">
    <source>
        <dbReference type="Proteomes" id="UP000074294"/>
    </source>
</evidence>
<evidence type="ECO:0000256" key="3">
    <source>
        <dbReference type="ARBA" id="ARBA00022835"/>
    </source>
</evidence>
<evidence type="ECO:0000256" key="4">
    <source>
        <dbReference type="ARBA" id="ARBA00022884"/>
    </source>
</evidence>
<evidence type="ECO:0000256" key="2">
    <source>
        <dbReference type="ARBA" id="ARBA00022490"/>
    </source>
</evidence>
<dbReference type="InterPro" id="IPR036612">
    <property type="entry name" value="KH_dom_type_1_sf"/>
</dbReference>
<keyword evidence="3 5" id="KW-0271">Exosome</keyword>
<accession>A0A147JY50</accession>
<comment type="subunit">
    <text evidence="5">Component of the archaeal exosome complex. Forms a trimer of Rrp4 and/or Csl4 subunits. The trimer associates with an hexameric ring-like arrangement composed of 3 Rrp41-Rrp42 heterodimers.</text>
</comment>
<evidence type="ECO:0000256" key="5">
    <source>
        <dbReference type="HAMAP-Rule" id="MF_00623"/>
    </source>
</evidence>
<dbReference type="SMART" id="SM00322">
    <property type="entry name" value="KH"/>
    <property type="match status" value="1"/>
</dbReference>
<dbReference type="STRING" id="1776334.APZ16_06495"/>
<protein>
    <recommendedName>
        <fullName evidence="5">Exosome complex component Rrp4</fullName>
    </recommendedName>
</protein>
<dbReference type="InterPro" id="IPR012340">
    <property type="entry name" value="NA-bd_OB-fold"/>
</dbReference>
<dbReference type="InterPro" id="IPR054371">
    <property type="entry name" value="RRP4_N"/>
</dbReference>
<dbReference type="GO" id="GO:0071051">
    <property type="term" value="P:poly(A)-dependent snoRNA 3'-end processing"/>
    <property type="evidence" value="ECO:0007669"/>
    <property type="project" value="TreeGrafter"/>
</dbReference>
<comment type="function">
    <text evidence="5">Non-catalytic component of the exosome, which is a complex involved in RNA degradation. Increases the RNA binding and the efficiency of RNA degradation. Confers strong poly(A) specificity to the exosome.</text>
</comment>
<dbReference type="CDD" id="cd22524">
    <property type="entry name" value="KH-I_Rrp4_prokar"/>
    <property type="match status" value="1"/>
</dbReference>
<sequence length="230" mass="25299">MIYVQNREIVVPGQLIAEGNYRHLEGSFREGDRIYSAVVGLADIKGDKVRVIPLQGRYVPRVGDLVIGVVIDTHSSGWILDINSPYTANLFVSELVHRKVDLNKEDISKFLKIGDVVLAAVKEVDEYMRVLLETPERGMGRIEGGKLVEISPAKIPRVLGRKGSMLKVIESKTGCTLAVGQNGRIIVWGDDPRMVNLAVEAILMIEREAHTSGLTDRVALMLEGGKSEGK</sequence>
<dbReference type="Gene3D" id="2.40.50.100">
    <property type="match status" value="1"/>
</dbReference>
<dbReference type="EMBL" id="LQMQ01000021">
    <property type="protein sequence ID" value="KUO41437.1"/>
    <property type="molecule type" value="Genomic_DNA"/>
</dbReference>
<dbReference type="Proteomes" id="UP000074294">
    <property type="component" value="Unassembled WGS sequence"/>
</dbReference>
<dbReference type="AlphaFoldDB" id="A0A147JY50"/>
<dbReference type="GO" id="GO:0005737">
    <property type="term" value="C:cytoplasm"/>
    <property type="evidence" value="ECO:0007669"/>
    <property type="project" value="UniProtKB-SubCell"/>
</dbReference>
<dbReference type="Gene3D" id="3.30.1370.10">
    <property type="entry name" value="K Homology domain, type 1"/>
    <property type="match status" value="1"/>
</dbReference>
<dbReference type="SMART" id="SM00316">
    <property type="entry name" value="S1"/>
    <property type="match status" value="1"/>
</dbReference>
<evidence type="ECO:0000313" key="7">
    <source>
        <dbReference type="EMBL" id="KUO41437.1"/>
    </source>
</evidence>
<keyword evidence="2 5" id="KW-0963">Cytoplasm</keyword>
<dbReference type="SUPFAM" id="SSF50249">
    <property type="entry name" value="Nucleic acid-binding proteins"/>
    <property type="match status" value="1"/>
</dbReference>
<dbReference type="PROSITE" id="PS50126">
    <property type="entry name" value="S1"/>
    <property type="match status" value="1"/>
</dbReference>
<dbReference type="HAMAP" id="MF_00623">
    <property type="entry name" value="Exosome_Rrp4"/>
    <property type="match status" value="1"/>
</dbReference>
<dbReference type="Gene3D" id="2.40.50.140">
    <property type="entry name" value="Nucleic acid-binding proteins"/>
    <property type="match status" value="1"/>
</dbReference>
<evidence type="ECO:0000256" key="1">
    <source>
        <dbReference type="ARBA" id="ARBA00009155"/>
    </source>
</evidence>